<proteinExistence type="predicted"/>
<comment type="caution">
    <text evidence="2">The sequence shown here is derived from an EMBL/GenBank/DDBJ whole genome shotgun (WGS) entry which is preliminary data.</text>
</comment>
<gene>
    <name evidence="2" type="ORF">CODIS_24490</name>
</gene>
<dbReference type="EMBL" id="MARB01000013">
    <property type="protein sequence ID" value="ODJ87197.1"/>
    <property type="molecule type" value="Genomic_DNA"/>
</dbReference>
<dbReference type="AlphaFoldDB" id="A0A7Z0VKA0"/>
<dbReference type="Proteomes" id="UP000094769">
    <property type="component" value="Unassembled WGS sequence"/>
</dbReference>
<organism evidence="2 3">
    <name type="scientific">Candidatus Thiodiazotropha endolucinida</name>
    <dbReference type="NCBI Taxonomy" id="1655433"/>
    <lineage>
        <taxon>Bacteria</taxon>
        <taxon>Pseudomonadati</taxon>
        <taxon>Pseudomonadota</taxon>
        <taxon>Gammaproteobacteria</taxon>
        <taxon>Chromatiales</taxon>
        <taxon>Sedimenticolaceae</taxon>
        <taxon>Candidatus Thiodiazotropha</taxon>
    </lineage>
</organism>
<evidence type="ECO:0000313" key="3">
    <source>
        <dbReference type="Proteomes" id="UP000094769"/>
    </source>
</evidence>
<keyword evidence="1" id="KW-1133">Transmembrane helix</keyword>
<protein>
    <recommendedName>
        <fullName evidence="4">DUF3149 domain-containing protein</fullName>
    </recommendedName>
</protein>
<evidence type="ECO:0000256" key="1">
    <source>
        <dbReference type="SAM" id="Phobius"/>
    </source>
</evidence>
<reference evidence="2 3" key="1">
    <citation type="submission" date="2016-06" db="EMBL/GenBank/DDBJ databases">
        <title>Genome sequence of endosymbiont of Candidatus Endolucinida thiodiazotropha.</title>
        <authorList>
            <person name="Poehlein A."/>
            <person name="Koenig S."/>
            <person name="Heiden S.E."/>
            <person name="Thuermer A."/>
            <person name="Voget S."/>
            <person name="Daniel R."/>
            <person name="Markert S."/>
            <person name="Gros O."/>
            <person name="Schweder T."/>
        </authorList>
    </citation>
    <scope>NUCLEOTIDE SEQUENCE [LARGE SCALE GENOMIC DNA]</scope>
    <source>
        <strain evidence="2 3">COS</strain>
    </source>
</reference>
<feature type="transmembrane region" description="Helical" evidence="1">
    <location>
        <begin position="6"/>
        <end position="26"/>
    </location>
</feature>
<accession>A0A7Z0VKA0</accession>
<sequence>MNGDAVFWGSIATVVLAIVIFVYLAFKIRSLMKSDAEKHNS</sequence>
<keyword evidence="1" id="KW-0472">Membrane</keyword>
<evidence type="ECO:0000313" key="2">
    <source>
        <dbReference type="EMBL" id="ODJ87197.1"/>
    </source>
</evidence>
<keyword evidence="3" id="KW-1185">Reference proteome</keyword>
<evidence type="ECO:0008006" key="4">
    <source>
        <dbReference type="Google" id="ProtNLM"/>
    </source>
</evidence>
<name>A0A7Z0VKA0_9GAMM</name>
<keyword evidence="1" id="KW-0812">Transmembrane</keyword>